<evidence type="ECO:0000313" key="2">
    <source>
        <dbReference type="EMBL" id="GAD67056.1"/>
    </source>
</evidence>
<keyword evidence="3" id="KW-1185">Reference proteome</keyword>
<protein>
    <submittedName>
        <fullName evidence="2">Uncharacterized protein</fullName>
    </submittedName>
</protein>
<dbReference type="AlphaFoldDB" id="U2ZH87"/>
<feature type="chain" id="PRO_5004637129" evidence="1">
    <location>
        <begin position="25"/>
        <end position="155"/>
    </location>
</feature>
<accession>U2ZH87</accession>
<dbReference type="RefSeq" id="WP_021705031.1">
    <property type="nucleotide sequence ID" value="NZ_BATJ01000006.1"/>
</dbReference>
<keyword evidence="1" id="KW-0732">Signal</keyword>
<dbReference type="eggNOG" id="ENOG5031N28">
    <property type="taxonomic scope" value="Bacteria"/>
</dbReference>
<evidence type="ECO:0000256" key="1">
    <source>
        <dbReference type="SAM" id="SignalP"/>
    </source>
</evidence>
<feature type="signal peptide" evidence="1">
    <location>
        <begin position="1"/>
        <end position="24"/>
    </location>
</feature>
<organism evidence="2 3">
    <name type="scientific">Vibrio proteolyticus NBRC 13287</name>
    <dbReference type="NCBI Taxonomy" id="1219065"/>
    <lineage>
        <taxon>Bacteria</taxon>
        <taxon>Pseudomonadati</taxon>
        <taxon>Pseudomonadota</taxon>
        <taxon>Gammaproteobacteria</taxon>
        <taxon>Vibrionales</taxon>
        <taxon>Vibrionaceae</taxon>
        <taxon>Vibrio</taxon>
    </lineage>
</organism>
<evidence type="ECO:0000313" key="3">
    <source>
        <dbReference type="Proteomes" id="UP000016570"/>
    </source>
</evidence>
<reference evidence="2 3" key="1">
    <citation type="submission" date="2013-09" db="EMBL/GenBank/DDBJ databases">
        <title>Whole genome shotgun sequence of Vibrio proteolyticus NBRC 13287.</title>
        <authorList>
            <person name="Isaki S."/>
            <person name="Hosoyama A."/>
            <person name="Numata M."/>
            <person name="Hashimoto M."/>
            <person name="Hosoyama Y."/>
            <person name="Tsuchikane K."/>
            <person name="Noguchi M."/>
            <person name="Hirakata S."/>
            <person name="Ichikawa N."/>
            <person name="Ohji S."/>
            <person name="Yamazoe A."/>
            <person name="Fujita N."/>
        </authorList>
    </citation>
    <scope>NUCLEOTIDE SEQUENCE [LARGE SCALE GENOMIC DNA]</scope>
    <source>
        <strain evidence="2 3">NBRC 13287</strain>
    </source>
</reference>
<name>U2ZH87_VIBPR</name>
<dbReference type="STRING" id="1219065.VPR01S_06_00730"/>
<comment type="caution">
    <text evidence="2">The sequence shown here is derived from an EMBL/GenBank/DDBJ whole genome shotgun (WGS) entry which is preliminary data.</text>
</comment>
<dbReference type="EMBL" id="BATJ01000006">
    <property type="protein sequence ID" value="GAD67056.1"/>
    <property type="molecule type" value="Genomic_DNA"/>
</dbReference>
<gene>
    <name evidence="2" type="ORF">VPR01S_06_00730</name>
</gene>
<dbReference type="Proteomes" id="UP000016570">
    <property type="component" value="Unassembled WGS sequence"/>
</dbReference>
<proteinExistence type="predicted"/>
<sequence>MAFRLIKYIFFTLLAMVLPSQASAYLSQTESDVLTRLSSTKPSHVLPGSIDFQALFDQSGETQTPSSTPSSHSEFDSAAVGIINANRWSSRHLEDGDVPSFDGSDINSAIAPAHRLYRADIDTPHYETDNQFSQSHRIAGWKETNALYVALNSQY</sequence>